<dbReference type="AlphaFoldDB" id="A0A0L0DBE8"/>
<gene>
    <name evidence="1" type="ORF">AMSG_00390</name>
</gene>
<keyword evidence="2" id="KW-1185">Reference proteome</keyword>
<dbReference type="RefSeq" id="XP_013762669.1">
    <property type="nucleotide sequence ID" value="XM_013907215.1"/>
</dbReference>
<proteinExistence type="predicted"/>
<protein>
    <submittedName>
        <fullName evidence="1">Uncharacterized protein</fullName>
    </submittedName>
</protein>
<sequence>MASDTLDFGSLDMPAKTPSMDMAEAALVRELIKALREPEDVVKVWLVLEESEQQRVLSYCFACLDEPDMFLEAGDLLTIIIPHITSRKLKEWAVSILRYIREETRYTETRKTVLGILWDTGLL</sequence>
<dbReference type="Proteomes" id="UP000054408">
    <property type="component" value="Unassembled WGS sequence"/>
</dbReference>
<reference evidence="1 2" key="1">
    <citation type="submission" date="2010-05" db="EMBL/GenBank/DDBJ databases">
        <title>The Genome Sequence of Thecamonas trahens ATCC 50062.</title>
        <authorList>
            <consortium name="The Broad Institute Genome Sequencing Platform"/>
            <person name="Russ C."/>
            <person name="Cuomo C."/>
            <person name="Shea T."/>
            <person name="Young S.K."/>
            <person name="Zeng Q."/>
            <person name="Koehrsen M."/>
            <person name="Haas B."/>
            <person name="Borodovsky M."/>
            <person name="Guigo R."/>
            <person name="Alvarado L."/>
            <person name="Berlin A."/>
            <person name="Bochicchio J."/>
            <person name="Borenstein D."/>
            <person name="Chapman S."/>
            <person name="Chen Z."/>
            <person name="Freedman E."/>
            <person name="Gellesch M."/>
            <person name="Goldberg J."/>
            <person name="Griggs A."/>
            <person name="Gujja S."/>
            <person name="Heilman E."/>
            <person name="Heiman D."/>
            <person name="Hepburn T."/>
            <person name="Howarth C."/>
            <person name="Jen D."/>
            <person name="Larson L."/>
            <person name="Mehta T."/>
            <person name="Park D."/>
            <person name="Pearson M."/>
            <person name="Roberts A."/>
            <person name="Saif S."/>
            <person name="Shenoy N."/>
            <person name="Sisk P."/>
            <person name="Stolte C."/>
            <person name="Sykes S."/>
            <person name="Thomson T."/>
            <person name="Walk T."/>
            <person name="White J."/>
            <person name="Yandava C."/>
            <person name="Burger G."/>
            <person name="Gray M.W."/>
            <person name="Holland P.W.H."/>
            <person name="King N."/>
            <person name="Lang F.B.F."/>
            <person name="Roger A.J."/>
            <person name="Ruiz-Trillo I."/>
            <person name="Lander E."/>
            <person name="Nusbaum C."/>
        </authorList>
    </citation>
    <scope>NUCLEOTIDE SEQUENCE [LARGE SCALE GENOMIC DNA]</scope>
    <source>
        <strain evidence="1 2">ATCC 50062</strain>
    </source>
</reference>
<dbReference type="EMBL" id="GL349434">
    <property type="protein sequence ID" value="KNC48613.1"/>
    <property type="molecule type" value="Genomic_DNA"/>
</dbReference>
<dbReference type="GeneID" id="25560199"/>
<evidence type="ECO:0000313" key="2">
    <source>
        <dbReference type="Proteomes" id="UP000054408"/>
    </source>
</evidence>
<name>A0A0L0DBE8_THETB</name>
<organism evidence="1 2">
    <name type="scientific">Thecamonas trahens ATCC 50062</name>
    <dbReference type="NCBI Taxonomy" id="461836"/>
    <lineage>
        <taxon>Eukaryota</taxon>
        <taxon>Apusozoa</taxon>
        <taxon>Apusomonadida</taxon>
        <taxon>Apusomonadidae</taxon>
        <taxon>Thecamonas</taxon>
    </lineage>
</organism>
<evidence type="ECO:0000313" key="1">
    <source>
        <dbReference type="EMBL" id="KNC48613.1"/>
    </source>
</evidence>
<accession>A0A0L0DBE8</accession>